<protein>
    <submittedName>
        <fullName evidence="1">Uncharacterized protein</fullName>
    </submittedName>
</protein>
<proteinExistence type="predicted"/>
<name>A0A850Q9S5_9RHOB</name>
<sequence>MTEILDVNAPHIYSKIDFLAEQCRLFAARRETRLASCFANQAPIFATDIQVVLVNWPIKQRRGTIPLLHMATVHQGSQFVVAATTDFDPGVSMEDIEDEMLASGDFELPRSMRSQARVWSASEYLRMVMKINRSIRSEDDLLVGGSWHLPGEGARVRTDILMYAHMMLVKKLLGRDYRRAFFCLDAESGLAAATSALFVDEVAMGRVDIAEVLFTKGQTNDRRSELSREGRAIREILQQEHRDEVLRVMARRPTFSELEALTSVLLERRFADQPQEERGKILKAEGFNWPFHTKAEPEKRIRFRTDLGQHDVDDLAGLLARSSLHPVDTYFNLARRRLTGFERGIPTSANAERIWHAYAYYRPDLVPKVAMILRFYYNYMLADRRGQTPAMKLGLAKGKVYVRDLLAFR</sequence>
<gene>
    <name evidence="1" type="ORF">HJ536_16675</name>
</gene>
<dbReference type="Proteomes" id="UP000592216">
    <property type="component" value="Unassembled WGS sequence"/>
</dbReference>
<dbReference type="RefSeq" id="WP_177158587.1">
    <property type="nucleotide sequence ID" value="NZ_JABCJE010000010.1"/>
</dbReference>
<organism evidence="1 2">
    <name type="scientific">Donghicola mangrovi</name>
    <dbReference type="NCBI Taxonomy" id="2729614"/>
    <lineage>
        <taxon>Bacteria</taxon>
        <taxon>Pseudomonadati</taxon>
        <taxon>Pseudomonadota</taxon>
        <taxon>Alphaproteobacteria</taxon>
        <taxon>Rhodobacterales</taxon>
        <taxon>Roseobacteraceae</taxon>
        <taxon>Donghicola</taxon>
    </lineage>
</organism>
<comment type="caution">
    <text evidence="1">The sequence shown here is derived from an EMBL/GenBank/DDBJ whole genome shotgun (WGS) entry which is preliminary data.</text>
</comment>
<accession>A0A850Q9S5</accession>
<evidence type="ECO:0000313" key="1">
    <source>
        <dbReference type="EMBL" id="NVO24992.1"/>
    </source>
</evidence>
<reference evidence="1 2" key="1">
    <citation type="submission" date="2020-04" db="EMBL/GenBank/DDBJ databases">
        <title>Donghicola sp., a member of the Rhodobacteraceae family isolated from mangrove forest in Thailand.</title>
        <authorList>
            <person name="Charoenyingcharoen P."/>
            <person name="Yukphan P."/>
        </authorList>
    </citation>
    <scope>NUCLEOTIDE SEQUENCE [LARGE SCALE GENOMIC DNA]</scope>
    <source>
        <strain evidence="1 2">B5-SW-15</strain>
    </source>
</reference>
<evidence type="ECO:0000313" key="2">
    <source>
        <dbReference type="Proteomes" id="UP000592216"/>
    </source>
</evidence>
<dbReference type="EMBL" id="JABCJE010000010">
    <property type="protein sequence ID" value="NVO24992.1"/>
    <property type="molecule type" value="Genomic_DNA"/>
</dbReference>
<dbReference type="AlphaFoldDB" id="A0A850Q9S5"/>